<dbReference type="Gene3D" id="3.30.2110.10">
    <property type="entry name" value="CbiD-like"/>
    <property type="match status" value="1"/>
</dbReference>
<keyword evidence="1 5" id="KW-0169">Cobalamin biosynthesis</keyword>
<evidence type="ECO:0000256" key="2">
    <source>
        <dbReference type="ARBA" id="ARBA00022603"/>
    </source>
</evidence>
<comment type="pathway">
    <text evidence="5">Cofactor biosynthesis; adenosylcobalamin biosynthesis; cob(II)yrinate a,c-diamide from sirohydrochlorin (anaerobic route): step 6/10.</text>
</comment>
<dbReference type="AlphaFoldDB" id="A0A1M6MTT9"/>
<evidence type="ECO:0000313" key="7">
    <source>
        <dbReference type="Proteomes" id="UP000184082"/>
    </source>
</evidence>
<keyword evidence="3 5" id="KW-0808">Transferase</keyword>
<evidence type="ECO:0000256" key="5">
    <source>
        <dbReference type="HAMAP-Rule" id="MF_00787"/>
    </source>
</evidence>
<keyword evidence="4 5" id="KW-0949">S-adenosyl-L-methionine</keyword>
<dbReference type="GO" id="GO:0019251">
    <property type="term" value="P:anaerobic cobalamin biosynthetic process"/>
    <property type="evidence" value="ECO:0007669"/>
    <property type="project" value="UniProtKB-UniRule"/>
</dbReference>
<keyword evidence="7" id="KW-1185">Reference proteome</keyword>
<evidence type="ECO:0000256" key="3">
    <source>
        <dbReference type="ARBA" id="ARBA00022679"/>
    </source>
</evidence>
<reference evidence="6 7" key="1">
    <citation type="submission" date="2016-11" db="EMBL/GenBank/DDBJ databases">
        <authorList>
            <person name="Jaros S."/>
            <person name="Januszkiewicz K."/>
            <person name="Wedrychowicz H."/>
        </authorList>
    </citation>
    <scope>NUCLEOTIDE SEQUENCE [LARGE SCALE GENOMIC DNA]</scope>
    <source>
        <strain evidence="6 7">DSM 14501</strain>
    </source>
</reference>
<dbReference type="UniPathway" id="UPA00148">
    <property type="reaction ID" value="UER00227"/>
</dbReference>
<dbReference type="InterPro" id="IPR036074">
    <property type="entry name" value="CbiD_sf"/>
</dbReference>
<comment type="function">
    <text evidence="5">Catalyzes the methylation of C-1 in cobalt-precorrin-5B to form cobalt-precorrin-6A.</text>
</comment>
<evidence type="ECO:0000256" key="4">
    <source>
        <dbReference type="ARBA" id="ARBA00022691"/>
    </source>
</evidence>
<accession>A0A1M6MTT9</accession>
<comment type="catalytic activity">
    <reaction evidence="5">
        <text>Co-precorrin-5B + S-adenosyl-L-methionine = Co-precorrin-6A + S-adenosyl-L-homocysteine</text>
        <dbReference type="Rhea" id="RHEA:26285"/>
        <dbReference type="ChEBI" id="CHEBI:57856"/>
        <dbReference type="ChEBI" id="CHEBI:59789"/>
        <dbReference type="ChEBI" id="CHEBI:60063"/>
        <dbReference type="ChEBI" id="CHEBI:60064"/>
        <dbReference type="EC" id="2.1.1.195"/>
    </reaction>
</comment>
<dbReference type="Pfam" id="PF01888">
    <property type="entry name" value="CbiD"/>
    <property type="match status" value="1"/>
</dbReference>
<keyword evidence="2 5" id="KW-0489">Methyltransferase</keyword>
<dbReference type="PANTHER" id="PTHR35863:SF1">
    <property type="entry name" value="COBALT-PRECORRIN-5B C(1)-METHYLTRANSFERASE"/>
    <property type="match status" value="1"/>
</dbReference>
<dbReference type="RefSeq" id="WP_072965935.1">
    <property type="nucleotide sequence ID" value="NZ_FRAJ01000005.1"/>
</dbReference>
<evidence type="ECO:0000313" key="6">
    <source>
        <dbReference type="EMBL" id="SHJ86799.1"/>
    </source>
</evidence>
<dbReference type="InterPro" id="IPR002748">
    <property type="entry name" value="CbiD"/>
</dbReference>
<dbReference type="PIRSF" id="PIRSF026782">
    <property type="entry name" value="CbiD"/>
    <property type="match status" value="1"/>
</dbReference>
<sequence length="372" mass="40625">MLDRYVFKNGKKMRYGYTTGSCAAAASKASTFMALNGQIISKIEIDTPKGWKLNLEIVNPKILDDGSAVCYVKKDGGDDPDITNGILVGAKVKITDNPEIIIKGGKGVGIVTKPGLYLPVGSPAINPIPLKMIKSEIKKILPENKGVRVTIIVPEGEKIAKKTFNPKLGILNGISILGTSGIVEPMSDEAFKESLAIEFKMLVQKGIDKVVLVPGNYGEEKAVKYFGIEKRYIIKTSNFIGFMLNKCVELNIKKALIIGHIGKLVKVSAGIFNTHSKIADARREIIGANLALLGASSDVIREIFNCITTEAAVNVIEKYGYSLVYEVLCKRAEERCMDYSYGELEVGVIMFSMEKGILHIGDNAKKILEEFK</sequence>
<comment type="similarity">
    <text evidence="5">Belongs to the CbiD family.</text>
</comment>
<dbReference type="GO" id="GO:0032259">
    <property type="term" value="P:methylation"/>
    <property type="evidence" value="ECO:0007669"/>
    <property type="project" value="UniProtKB-KW"/>
</dbReference>
<dbReference type="HAMAP" id="MF_00787">
    <property type="entry name" value="CbiD"/>
    <property type="match status" value="1"/>
</dbReference>
<dbReference type="GO" id="GO:0043780">
    <property type="term" value="F:cobalt-precorrin-5B C1-methyltransferase activity"/>
    <property type="evidence" value="ECO:0007669"/>
    <property type="project" value="RHEA"/>
</dbReference>
<dbReference type="SUPFAM" id="SSF111342">
    <property type="entry name" value="CbiD-like"/>
    <property type="match status" value="1"/>
</dbReference>
<gene>
    <name evidence="5" type="primary">cbiD</name>
    <name evidence="6" type="ORF">SAMN02745883_00634</name>
</gene>
<evidence type="ECO:0000256" key="1">
    <source>
        <dbReference type="ARBA" id="ARBA00022573"/>
    </source>
</evidence>
<proteinExistence type="inferred from homology"/>
<name>A0A1M6MTT9_9FIRM</name>
<organism evidence="6 7">
    <name type="scientific">Caminicella sporogenes DSM 14501</name>
    <dbReference type="NCBI Taxonomy" id="1121266"/>
    <lineage>
        <taxon>Bacteria</taxon>
        <taxon>Bacillati</taxon>
        <taxon>Bacillota</taxon>
        <taxon>Clostridia</taxon>
        <taxon>Peptostreptococcales</taxon>
        <taxon>Caminicellaceae</taxon>
        <taxon>Caminicella</taxon>
    </lineage>
</organism>
<protein>
    <recommendedName>
        <fullName evidence="5">Cobalt-precorrin-5B C(1)-methyltransferase</fullName>
        <ecNumber evidence="5">2.1.1.195</ecNumber>
    </recommendedName>
    <alternativeName>
        <fullName evidence="5">Cobalt-precorrin-6A synthase</fullName>
    </alternativeName>
</protein>
<dbReference type="NCBIfam" id="TIGR00312">
    <property type="entry name" value="cbiD"/>
    <property type="match status" value="1"/>
</dbReference>
<dbReference type="Proteomes" id="UP000184082">
    <property type="component" value="Unassembled WGS sequence"/>
</dbReference>
<dbReference type="EC" id="2.1.1.195" evidence="5"/>
<dbReference type="PANTHER" id="PTHR35863">
    <property type="entry name" value="COBALT-PRECORRIN-5B C(1)-METHYLTRANSFERASE"/>
    <property type="match status" value="1"/>
</dbReference>
<dbReference type="EMBL" id="FRAJ01000005">
    <property type="protein sequence ID" value="SHJ86799.1"/>
    <property type="molecule type" value="Genomic_DNA"/>
</dbReference>
<dbReference type="STRING" id="1121266.SAMN02745883_00634"/>